<name>A0A9X5C493_9FIRM</name>
<dbReference type="AlphaFoldDB" id="A0A9X5C493"/>
<comment type="caution">
    <text evidence="1">The sequence shown here is derived from an EMBL/GenBank/DDBJ whole genome shotgun (WGS) entry which is preliminary data.</text>
</comment>
<dbReference type="EMBL" id="VIRB01000019">
    <property type="protein sequence ID" value="NDO67381.1"/>
    <property type="molecule type" value="Genomic_DNA"/>
</dbReference>
<dbReference type="RefSeq" id="WP_004068641.1">
    <property type="nucleotide sequence ID" value="NZ_VIRB01000019.1"/>
</dbReference>
<dbReference type="OrthoDB" id="2065107at2"/>
<accession>A0A9X5C493</accession>
<gene>
    <name evidence="1" type="ORF">FMM80_00975</name>
</gene>
<evidence type="ECO:0000313" key="1">
    <source>
        <dbReference type="EMBL" id="NDO67381.1"/>
    </source>
</evidence>
<protein>
    <submittedName>
        <fullName evidence="1">Uncharacterized protein</fullName>
    </submittedName>
</protein>
<sequence length="175" mass="20347">MIRQNGNLLVQPIRVRMNHNIITTVNLVQGDTAREFRFFFDDYIVPENSEIRIYVQKPSGLEFYGMCNLENNEIIVHPKLQMVAEKGQNLGQIQIINDEKVISTFIFYLAIEENLIYSSSITSTNEFEIFNDLIEEARTMIPELKKMLQNKPIVSISQPTEQEIGGLWFVETMRN</sequence>
<reference evidence="1 2" key="1">
    <citation type="submission" date="2019-07" db="EMBL/GenBank/DDBJ databases">
        <title>Draft genome sequences of 15 bacterial species constituting the stable defined intestinal microbiota of the GM15 gnotobiotic mouse model.</title>
        <authorList>
            <person name="Elie C."/>
            <person name="Mathieu A."/>
            <person name="Saliou A."/>
            <person name="Darnaud M."/>
            <person name="Leulier F."/>
            <person name="Tamellini A."/>
        </authorList>
    </citation>
    <scope>NUCLEOTIDE SEQUENCE [LARGE SCALE GENOMIC DNA]</scope>
    <source>
        <strain evidence="2">ASF 502</strain>
    </source>
</reference>
<dbReference type="Proteomes" id="UP000474104">
    <property type="component" value="Unassembled WGS sequence"/>
</dbReference>
<evidence type="ECO:0000313" key="2">
    <source>
        <dbReference type="Proteomes" id="UP000474104"/>
    </source>
</evidence>
<proteinExistence type="predicted"/>
<organism evidence="1 2">
    <name type="scientific">Schaedlerella arabinosiphila</name>
    <dbReference type="NCBI Taxonomy" id="2044587"/>
    <lineage>
        <taxon>Bacteria</taxon>
        <taxon>Bacillati</taxon>
        <taxon>Bacillota</taxon>
        <taxon>Clostridia</taxon>
        <taxon>Lachnospirales</taxon>
        <taxon>Lachnospiraceae</taxon>
        <taxon>Schaedlerella</taxon>
    </lineage>
</organism>